<dbReference type="EMBL" id="CAKOFQ010006744">
    <property type="protein sequence ID" value="CAH1967364.1"/>
    <property type="molecule type" value="Genomic_DNA"/>
</dbReference>
<evidence type="ECO:0000313" key="3">
    <source>
        <dbReference type="Proteomes" id="UP001152888"/>
    </source>
</evidence>
<proteinExistence type="predicted"/>
<feature type="region of interest" description="Disordered" evidence="1">
    <location>
        <begin position="1"/>
        <end position="28"/>
    </location>
</feature>
<dbReference type="AlphaFoldDB" id="A0A9P0K757"/>
<evidence type="ECO:0000256" key="1">
    <source>
        <dbReference type="SAM" id="MobiDB-lite"/>
    </source>
</evidence>
<evidence type="ECO:0008006" key="4">
    <source>
        <dbReference type="Google" id="ProtNLM"/>
    </source>
</evidence>
<reference evidence="2" key="1">
    <citation type="submission" date="2022-03" db="EMBL/GenBank/DDBJ databases">
        <authorList>
            <person name="Sayadi A."/>
        </authorList>
    </citation>
    <scope>NUCLEOTIDE SEQUENCE</scope>
</reference>
<dbReference type="OrthoDB" id="8191755at2759"/>
<accession>A0A9P0K757</accession>
<evidence type="ECO:0000313" key="2">
    <source>
        <dbReference type="EMBL" id="CAH1967364.1"/>
    </source>
</evidence>
<organism evidence="2 3">
    <name type="scientific">Acanthoscelides obtectus</name>
    <name type="common">Bean weevil</name>
    <name type="synonym">Bruchus obtectus</name>
    <dbReference type="NCBI Taxonomy" id="200917"/>
    <lineage>
        <taxon>Eukaryota</taxon>
        <taxon>Metazoa</taxon>
        <taxon>Ecdysozoa</taxon>
        <taxon>Arthropoda</taxon>
        <taxon>Hexapoda</taxon>
        <taxon>Insecta</taxon>
        <taxon>Pterygota</taxon>
        <taxon>Neoptera</taxon>
        <taxon>Endopterygota</taxon>
        <taxon>Coleoptera</taxon>
        <taxon>Polyphaga</taxon>
        <taxon>Cucujiformia</taxon>
        <taxon>Chrysomeloidea</taxon>
        <taxon>Chrysomelidae</taxon>
        <taxon>Bruchinae</taxon>
        <taxon>Bruchini</taxon>
        <taxon>Acanthoscelides</taxon>
    </lineage>
</organism>
<keyword evidence="3" id="KW-1185">Reference proteome</keyword>
<sequence>MQTTRRGKEGITLQSSLKEMKRQKATVPCCTRRMETKKQGSWSPRKMKSAIRDIRGGAKLKPTAALYGIPVMTLSDYSKRGSYDMNKTDGI</sequence>
<comment type="caution">
    <text evidence="2">The sequence shown here is derived from an EMBL/GenBank/DDBJ whole genome shotgun (WGS) entry which is preliminary data.</text>
</comment>
<name>A0A9P0K757_ACAOB</name>
<protein>
    <recommendedName>
        <fullName evidence="4">HTH psq-type domain-containing protein</fullName>
    </recommendedName>
</protein>
<gene>
    <name evidence="2" type="ORF">ACAOBT_LOCUS7364</name>
</gene>
<dbReference type="Proteomes" id="UP001152888">
    <property type="component" value="Unassembled WGS sequence"/>
</dbReference>